<keyword evidence="15" id="KW-1185">Reference proteome</keyword>
<keyword evidence="9" id="KW-0325">Glycoprotein</keyword>
<evidence type="ECO:0000313" key="15">
    <source>
        <dbReference type="Proteomes" id="UP000193240"/>
    </source>
</evidence>
<evidence type="ECO:0000256" key="10">
    <source>
        <dbReference type="ARBA" id="ARBA00023242"/>
    </source>
</evidence>
<accession>A0A1Y2ME43</accession>
<feature type="transmembrane region" description="Helical" evidence="11">
    <location>
        <begin position="407"/>
        <end position="425"/>
    </location>
</feature>
<dbReference type="GO" id="GO:0048288">
    <property type="term" value="P:nuclear membrane fusion involved in karyogamy"/>
    <property type="evidence" value="ECO:0007669"/>
    <property type="project" value="UniProtKB-UniRule"/>
</dbReference>
<evidence type="ECO:0000256" key="7">
    <source>
        <dbReference type="ARBA" id="ARBA00022989"/>
    </source>
</evidence>
<feature type="coiled-coil region" evidence="12">
    <location>
        <begin position="228"/>
        <end position="259"/>
    </location>
</feature>
<dbReference type="Pfam" id="PF04163">
    <property type="entry name" value="Tht1"/>
    <property type="match status" value="1"/>
</dbReference>
<keyword evidence="5 11" id="KW-0732">Signal</keyword>
<comment type="function">
    <text evidence="1 11">Required for nuclear membrane fusion during karyogamy.</text>
</comment>
<dbReference type="GO" id="GO:0031965">
    <property type="term" value="C:nuclear membrane"/>
    <property type="evidence" value="ECO:0007669"/>
    <property type="project" value="UniProtKB-SubCell"/>
</dbReference>
<keyword evidence="3 11" id="KW-0415">Karyogamy</keyword>
<dbReference type="PANTHER" id="PTHR28012:SF1">
    <property type="entry name" value="NUCLEAR FUSION PROTEIN KAR5"/>
    <property type="match status" value="1"/>
</dbReference>
<name>A0A1Y2ME43_EPING</name>
<dbReference type="OMA" id="QSTPQYW"/>
<feature type="chain" id="PRO_5012982940" description="Nuclear fusion protein KAR5" evidence="13">
    <location>
        <begin position="19"/>
        <end position="579"/>
    </location>
</feature>
<evidence type="ECO:0000313" key="14">
    <source>
        <dbReference type="EMBL" id="OSS54059.1"/>
    </source>
</evidence>
<dbReference type="GO" id="GO:0000742">
    <property type="term" value="P:karyogamy involved in conjugation with cellular fusion"/>
    <property type="evidence" value="ECO:0007669"/>
    <property type="project" value="UniProtKB-UniRule"/>
</dbReference>
<sequence length="579" mass="63832">MKLAIAVVIGGLTPISAALFHHYSPPADGATVPSLDALVQYTTSRNHETISKAVEFLALMETASTCTRAAVSHLISECKNFEGGSGSDKSQLDAYLDTVKKDYAAKLAVCEWLGAQPLDEATPPLHCDILVPSSRACGKDHWWPRAPVNTNKLCYPEYNDRQFKTCFESLRAKSQHWTSYSNAGQNVVVMCQASRDALERENHLEIFKNLTQVMGDVSSNIQHTTEAYASLLREQTQFADELREAQDQFKKDAAAAQEKALSTVSELDDKFHGFMSSSISQLTTALADGQAAELVRIRENLQNFSQDMIVENSHLVSALRTELQQHHDRAIISLELNHQAQVHSHMILSGFMSDITDAANKINATSGESLTIIDNIENRLDSLSSKTENIIKGFAFFSGLARLATSMVQGLIATIGAIFIFNLLYRFSRQLAVHLVGACSAAYFLHVCGVYQLLDESHRSPSFLDHLSNLNTTQKGVVIVLSLWLATYPISRISTAISEVFLRILSSYWIREYRNESGAGYLLSVEIPQYAKTAQRKIDALEQGIATGHTRLSGQQHRILGSPDDGTRAPGFSSKVCKA</sequence>
<evidence type="ECO:0000256" key="6">
    <source>
        <dbReference type="ARBA" id="ARBA00022824"/>
    </source>
</evidence>
<evidence type="ECO:0000256" key="8">
    <source>
        <dbReference type="ARBA" id="ARBA00023136"/>
    </source>
</evidence>
<keyword evidence="6 11" id="KW-0256">Endoplasmic reticulum</keyword>
<evidence type="ECO:0008006" key="16">
    <source>
        <dbReference type="Google" id="ProtNLM"/>
    </source>
</evidence>
<proteinExistence type="inferred from homology"/>
<dbReference type="InterPro" id="IPR007292">
    <property type="entry name" value="Nuclear_fusion_Kar5"/>
</dbReference>
<dbReference type="PANTHER" id="PTHR28012">
    <property type="entry name" value="NUCLEAR FUSION PROTEIN KAR5"/>
    <property type="match status" value="1"/>
</dbReference>
<dbReference type="Proteomes" id="UP000193240">
    <property type="component" value="Unassembled WGS sequence"/>
</dbReference>
<keyword evidence="12" id="KW-0175">Coiled coil</keyword>
<organism evidence="14 15">
    <name type="scientific">Epicoccum nigrum</name>
    <name type="common">Soil fungus</name>
    <name type="synonym">Epicoccum purpurascens</name>
    <dbReference type="NCBI Taxonomy" id="105696"/>
    <lineage>
        <taxon>Eukaryota</taxon>
        <taxon>Fungi</taxon>
        <taxon>Dikarya</taxon>
        <taxon>Ascomycota</taxon>
        <taxon>Pezizomycotina</taxon>
        <taxon>Dothideomycetes</taxon>
        <taxon>Pleosporomycetidae</taxon>
        <taxon>Pleosporales</taxon>
        <taxon>Pleosporineae</taxon>
        <taxon>Didymellaceae</taxon>
        <taxon>Epicoccum</taxon>
    </lineage>
</organism>
<evidence type="ECO:0000256" key="11">
    <source>
        <dbReference type="RuleBase" id="RU368082"/>
    </source>
</evidence>
<dbReference type="EMBL" id="KZ107838">
    <property type="protein sequence ID" value="OSS54059.1"/>
    <property type="molecule type" value="Genomic_DNA"/>
</dbReference>
<comment type="subcellular location">
    <subcellularLocation>
        <location evidence="11">Endoplasmic reticulum membrane</location>
    </subcellularLocation>
    <subcellularLocation>
        <location evidence="11">Nucleus membrane</location>
    </subcellularLocation>
</comment>
<evidence type="ECO:0000256" key="2">
    <source>
        <dbReference type="ARBA" id="ARBA00010473"/>
    </source>
</evidence>
<protein>
    <recommendedName>
        <fullName evidence="16">Nuclear fusion protein KAR5</fullName>
    </recommendedName>
</protein>
<evidence type="ECO:0000256" key="13">
    <source>
        <dbReference type="SAM" id="SignalP"/>
    </source>
</evidence>
<dbReference type="GO" id="GO:0005789">
    <property type="term" value="C:endoplasmic reticulum membrane"/>
    <property type="evidence" value="ECO:0007669"/>
    <property type="project" value="UniProtKB-SubCell"/>
</dbReference>
<keyword evidence="8 11" id="KW-0472">Membrane</keyword>
<evidence type="ECO:0000256" key="3">
    <source>
        <dbReference type="ARBA" id="ARBA00022459"/>
    </source>
</evidence>
<dbReference type="AlphaFoldDB" id="A0A1Y2ME43"/>
<evidence type="ECO:0000256" key="9">
    <source>
        <dbReference type="ARBA" id="ARBA00023180"/>
    </source>
</evidence>
<gene>
    <name evidence="14" type="ORF">B5807_01137</name>
</gene>
<reference evidence="14 15" key="1">
    <citation type="journal article" date="2017" name="Genome Announc.">
        <title>Genome sequence of the saprophytic ascomycete Epicoccum nigrum ICMP 19927 strain isolated from New Zealand.</title>
        <authorList>
            <person name="Fokin M."/>
            <person name="Fleetwood D."/>
            <person name="Weir B.S."/>
            <person name="Villas-Boas S.G."/>
        </authorList>
    </citation>
    <scope>NUCLEOTIDE SEQUENCE [LARGE SCALE GENOMIC DNA]</scope>
    <source>
        <strain evidence="14 15">ICMP 19927</strain>
    </source>
</reference>
<feature type="signal peptide" evidence="13">
    <location>
        <begin position="1"/>
        <end position="18"/>
    </location>
</feature>
<evidence type="ECO:0000256" key="4">
    <source>
        <dbReference type="ARBA" id="ARBA00022692"/>
    </source>
</evidence>
<dbReference type="STRING" id="105696.A0A1Y2ME43"/>
<keyword evidence="4 11" id="KW-0812">Transmembrane</keyword>
<evidence type="ECO:0000256" key="12">
    <source>
        <dbReference type="SAM" id="Coils"/>
    </source>
</evidence>
<dbReference type="InParanoid" id="A0A1Y2ME43"/>
<feature type="transmembrane region" description="Helical" evidence="11">
    <location>
        <begin position="432"/>
        <end position="454"/>
    </location>
</feature>
<keyword evidence="10 11" id="KW-0539">Nucleus</keyword>
<keyword evidence="7 11" id="KW-1133">Transmembrane helix</keyword>
<evidence type="ECO:0000256" key="5">
    <source>
        <dbReference type="ARBA" id="ARBA00022729"/>
    </source>
</evidence>
<comment type="similarity">
    <text evidence="2 11">Belongs to the KAR5 family.</text>
</comment>
<evidence type="ECO:0000256" key="1">
    <source>
        <dbReference type="ARBA" id="ARBA00003389"/>
    </source>
</evidence>